<feature type="region of interest" description="Disordered" evidence="1">
    <location>
        <begin position="104"/>
        <end position="140"/>
    </location>
</feature>
<dbReference type="EMBL" id="MH588545">
    <property type="protein sequence ID" value="AXQ68757.1"/>
    <property type="molecule type" value="Genomic_DNA"/>
</dbReference>
<name>A0A385ED56_9CAUD</name>
<gene>
    <name evidence="2" type="ORF">CcrPW_gp218c</name>
</gene>
<keyword evidence="3" id="KW-1185">Reference proteome</keyword>
<accession>A0A385ED56</accession>
<sequence>MTDYRRKSTPVKAWQYQPGSEKPQWLQDFRVFTPTGATPVVDSLGVLLVPTKSGVTQNAEAGEWLVLDETFSPAILSVVKPDAFEIAFEAIAVTDEVQAGAVEEVKPAAETTPAAKAPRGRAAPAAEAAPEAPATEAAPE</sequence>
<organism evidence="2 3">
    <name type="scientific">Caulobacter phage CcrPW</name>
    <dbReference type="NCBI Taxonomy" id="2283271"/>
    <lineage>
        <taxon>Viruses</taxon>
        <taxon>Duplodnaviria</taxon>
        <taxon>Heunggongvirae</taxon>
        <taxon>Uroviricota</taxon>
        <taxon>Caudoviricetes</taxon>
        <taxon>Jeanschmidtviridae</taxon>
        <taxon>Colossusvirus</taxon>
        <taxon>Colossusvirus PW</taxon>
    </lineage>
</organism>
<reference evidence="3" key="1">
    <citation type="submission" date="2018-07" db="EMBL/GenBank/DDBJ databases">
        <title>Giant CbK-like Caulobacter bacteriophages have genetically divergent genomes.</title>
        <authorList>
            <person name="Wilson K.M."/>
            <person name="Ely B."/>
        </authorList>
    </citation>
    <scope>NUCLEOTIDE SEQUENCE [LARGE SCALE GENOMIC DNA]</scope>
</reference>
<dbReference type="Proteomes" id="UP000259026">
    <property type="component" value="Segment"/>
</dbReference>
<evidence type="ECO:0000313" key="3">
    <source>
        <dbReference type="Proteomes" id="UP000259026"/>
    </source>
</evidence>
<evidence type="ECO:0000256" key="1">
    <source>
        <dbReference type="SAM" id="MobiDB-lite"/>
    </source>
</evidence>
<protein>
    <submittedName>
        <fullName evidence="2">Uncharacterized protein</fullName>
    </submittedName>
</protein>
<proteinExistence type="predicted"/>
<reference evidence="2 3" key="2">
    <citation type="submission" date="2018-09" db="EMBL/GenBank/DDBJ databases">
        <title>Giant CbK-like Caulobacter bacteriophages have genetically divergent genomes.</title>
        <authorList>
            <person name="Wilson K."/>
            <person name="Ely B."/>
        </authorList>
    </citation>
    <scope>NUCLEOTIDE SEQUENCE [LARGE SCALE GENOMIC DNA]</scope>
</reference>
<feature type="compositionally biased region" description="Low complexity" evidence="1">
    <location>
        <begin position="108"/>
        <end position="140"/>
    </location>
</feature>
<evidence type="ECO:0000313" key="2">
    <source>
        <dbReference type="EMBL" id="AXQ68757.1"/>
    </source>
</evidence>